<accession>A0A934IZV6</accession>
<protein>
    <recommendedName>
        <fullName evidence="3">HNH endonuclease</fullName>
    </recommendedName>
</protein>
<comment type="caution">
    <text evidence="1">The sequence shown here is derived from an EMBL/GenBank/DDBJ whole genome shotgun (WGS) entry which is preliminary data.</text>
</comment>
<evidence type="ECO:0008006" key="3">
    <source>
        <dbReference type="Google" id="ProtNLM"/>
    </source>
</evidence>
<reference evidence="1" key="1">
    <citation type="submission" date="2020-12" db="EMBL/GenBank/DDBJ databases">
        <title>Devosia sp. MSA67 isolated from Mo River.</title>
        <authorList>
            <person name="Ma F."/>
            <person name="Zi Z."/>
        </authorList>
    </citation>
    <scope>NUCLEOTIDE SEQUENCE</scope>
    <source>
        <strain evidence="1">MSA67</strain>
    </source>
</reference>
<evidence type="ECO:0000313" key="1">
    <source>
        <dbReference type="EMBL" id="MBJ3785743.1"/>
    </source>
</evidence>
<dbReference type="AlphaFoldDB" id="A0A934IZV6"/>
<proteinExistence type="predicted"/>
<dbReference type="EMBL" id="JAEKMH010000003">
    <property type="protein sequence ID" value="MBJ3785743.1"/>
    <property type="molecule type" value="Genomic_DNA"/>
</dbReference>
<sequence>MSQKLGKRSRSRAEVMSRDGECIYCGQPTTHQEHMPPIGMFRKRDRASGMEFATCAACNNGTSAADLVASFMARIDANGALGDWRFQEAFAQRNMLMELAPGFLAELLSPARVEPVLLNTNGVLTRQAMIKADGPLTKAYLDVFSAKLGMALYREHTDSRLPDHGGVQAWWYLNFGLAIKDVEQMLSIMPLAGRLAQGRKTSDGQFNYRCNTDNKSIVVALVSFHDNLHVSFAATSDPQFYNLPFEHPRARFTKPGQIAGMMPKVTPSQLIMLPGLGGAPYTSLRIPARRA</sequence>
<keyword evidence="2" id="KW-1185">Reference proteome</keyword>
<name>A0A934IZV6_9HYPH</name>
<dbReference type="RefSeq" id="WP_198876974.1">
    <property type="nucleotide sequence ID" value="NZ_JAEKMH010000003.1"/>
</dbReference>
<organism evidence="1 2">
    <name type="scientific">Devosia sediminis</name>
    <dbReference type="NCBI Taxonomy" id="2798801"/>
    <lineage>
        <taxon>Bacteria</taxon>
        <taxon>Pseudomonadati</taxon>
        <taxon>Pseudomonadota</taxon>
        <taxon>Alphaproteobacteria</taxon>
        <taxon>Hyphomicrobiales</taxon>
        <taxon>Devosiaceae</taxon>
        <taxon>Devosia</taxon>
    </lineage>
</organism>
<gene>
    <name evidence="1" type="ORF">JEQ47_13535</name>
</gene>
<evidence type="ECO:0000313" key="2">
    <source>
        <dbReference type="Proteomes" id="UP000602124"/>
    </source>
</evidence>
<dbReference type="Proteomes" id="UP000602124">
    <property type="component" value="Unassembled WGS sequence"/>
</dbReference>